<reference evidence="8 9" key="1">
    <citation type="submission" date="2024-04" db="EMBL/GenBank/DDBJ databases">
        <title>Genome sequencing and metabolic network reconstruction of aminoacids and betaine degradation by Anoxynatronum sibiricum.</title>
        <authorList>
            <person name="Detkova E.N."/>
            <person name="Boltjanskaja Y.V."/>
            <person name="Mardanov A.V."/>
            <person name="Kevbrin V."/>
        </authorList>
    </citation>
    <scope>NUCLEOTIDE SEQUENCE [LARGE SCALE GENOMIC DNA]</scope>
    <source>
        <strain evidence="8 9">Z-7981</strain>
    </source>
</reference>
<evidence type="ECO:0000256" key="5">
    <source>
        <dbReference type="ARBA" id="ARBA00022825"/>
    </source>
</evidence>
<proteinExistence type="inferred from homology"/>
<evidence type="ECO:0000259" key="6">
    <source>
        <dbReference type="Pfam" id="PF02016"/>
    </source>
</evidence>
<keyword evidence="3" id="KW-0645">Protease</keyword>
<dbReference type="Gene3D" id="3.40.50.10740">
    <property type="entry name" value="Class I glutamine amidotransferase-like"/>
    <property type="match status" value="1"/>
</dbReference>
<dbReference type="Pfam" id="PF17676">
    <property type="entry name" value="Peptidase_S66C"/>
    <property type="match status" value="1"/>
</dbReference>
<dbReference type="SUPFAM" id="SSF141986">
    <property type="entry name" value="LD-carboxypeptidase A C-terminal domain-like"/>
    <property type="match status" value="1"/>
</dbReference>
<evidence type="ECO:0000313" key="8">
    <source>
        <dbReference type="EMBL" id="MEN1761457.1"/>
    </source>
</evidence>
<gene>
    <name evidence="8" type="ORF">AAIG11_13270</name>
</gene>
<dbReference type="SUPFAM" id="SSF52317">
    <property type="entry name" value="Class I glutamine amidotransferase-like"/>
    <property type="match status" value="1"/>
</dbReference>
<dbReference type="InterPro" id="IPR027478">
    <property type="entry name" value="LdcA_N"/>
</dbReference>
<evidence type="ECO:0000256" key="3">
    <source>
        <dbReference type="ARBA" id="ARBA00022670"/>
    </source>
</evidence>
<dbReference type="EMBL" id="JBCITM010000016">
    <property type="protein sequence ID" value="MEN1761457.1"/>
    <property type="molecule type" value="Genomic_DNA"/>
</dbReference>
<feature type="domain" description="LD-carboxypeptidase N-terminal" evidence="6">
    <location>
        <begin position="12"/>
        <end position="129"/>
    </location>
</feature>
<feature type="domain" description="LD-carboxypeptidase C-terminal" evidence="7">
    <location>
        <begin position="179"/>
        <end position="299"/>
    </location>
</feature>
<dbReference type="InterPro" id="IPR029062">
    <property type="entry name" value="Class_I_gatase-like"/>
</dbReference>
<dbReference type="CDD" id="cd07025">
    <property type="entry name" value="Peptidase_S66"/>
    <property type="match status" value="1"/>
</dbReference>
<dbReference type="Gene3D" id="3.50.30.60">
    <property type="entry name" value="LD-carboxypeptidase A C-terminal domain-like"/>
    <property type="match status" value="1"/>
</dbReference>
<keyword evidence="4" id="KW-0378">Hydrolase</keyword>
<comment type="similarity">
    <text evidence="1">Belongs to the peptidase S66 family.</text>
</comment>
<dbReference type="RefSeq" id="WP_343186745.1">
    <property type="nucleotide sequence ID" value="NZ_JBCITM010000016.1"/>
</dbReference>
<dbReference type="InterPro" id="IPR040921">
    <property type="entry name" value="Peptidase_S66C"/>
</dbReference>
<dbReference type="PANTHER" id="PTHR30237">
    <property type="entry name" value="MURAMOYLTETRAPEPTIDE CARBOXYPEPTIDASE"/>
    <property type="match status" value="1"/>
</dbReference>
<keyword evidence="2" id="KW-0121">Carboxypeptidase</keyword>
<name>A0ABU9VWB4_9CLOT</name>
<evidence type="ECO:0000259" key="7">
    <source>
        <dbReference type="Pfam" id="PF17676"/>
    </source>
</evidence>
<accession>A0ABU9VWB4</accession>
<dbReference type="InterPro" id="IPR003507">
    <property type="entry name" value="S66_fam"/>
</dbReference>
<dbReference type="PIRSF" id="PIRSF028757">
    <property type="entry name" value="LD-carboxypeptidase"/>
    <property type="match status" value="1"/>
</dbReference>
<organism evidence="8 9">
    <name type="scientific">Anoxynatronum sibiricum</name>
    <dbReference type="NCBI Taxonomy" id="210623"/>
    <lineage>
        <taxon>Bacteria</taxon>
        <taxon>Bacillati</taxon>
        <taxon>Bacillota</taxon>
        <taxon>Clostridia</taxon>
        <taxon>Eubacteriales</taxon>
        <taxon>Clostridiaceae</taxon>
        <taxon>Anoxynatronum</taxon>
    </lineage>
</organism>
<evidence type="ECO:0000256" key="4">
    <source>
        <dbReference type="ARBA" id="ARBA00022801"/>
    </source>
</evidence>
<dbReference type="InterPro" id="IPR040449">
    <property type="entry name" value="Peptidase_S66_N"/>
</dbReference>
<dbReference type="PANTHER" id="PTHR30237:SF2">
    <property type="entry name" value="MUREIN TETRAPEPTIDE CARBOXYPEPTIDASE"/>
    <property type="match status" value="1"/>
</dbReference>
<evidence type="ECO:0000313" key="9">
    <source>
        <dbReference type="Proteomes" id="UP001407405"/>
    </source>
</evidence>
<dbReference type="InterPro" id="IPR027461">
    <property type="entry name" value="Carboxypeptidase_A_C_sf"/>
</dbReference>
<comment type="caution">
    <text evidence="8">The sequence shown here is derived from an EMBL/GenBank/DDBJ whole genome shotgun (WGS) entry which is preliminary data.</text>
</comment>
<evidence type="ECO:0000256" key="1">
    <source>
        <dbReference type="ARBA" id="ARBA00010233"/>
    </source>
</evidence>
<dbReference type="Proteomes" id="UP001407405">
    <property type="component" value="Unassembled WGS sequence"/>
</dbReference>
<keyword evidence="9" id="KW-1185">Reference proteome</keyword>
<dbReference type="Pfam" id="PF02016">
    <property type="entry name" value="Peptidase_S66"/>
    <property type="match status" value="1"/>
</dbReference>
<evidence type="ECO:0000256" key="2">
    <source>
        <dbReference type="ARBA" id="ARBA00022645"/>
    </source>
</evidence>
<keyword evidence="5" id="KW-0720">Serine protease</keyword>
<protein>
    <submittedName>
        <fullName evidence="8">LD-carboxypeptidase</fullName>
    </submittedName>
</protein>
<sequence>MKPKMLQPGDTIGVISPASPSYRSSDVVRGIETLKKWGYKVQLSKNLNKRKGFVAGTDLERAEDFNDMFARKDIDAIFVTQGGYGSARMLKYIDFEVVGQNPKIFIGFSDITSLHLAVLKNTGLITFHGPSMSRFNAEELTSYTKESLFRALTKPEPMGKIQLADEKKYIDLIYPGKAEGILTGGNLTLVCATLGTPYEIETAGKILFLEELDTEPWIIDHMLTHLANAGKLQEAVGIVVGECINCRPSQHNPGYYVDLSTEDLLQEYLKPLKKPAIYGLPIGHTKDMATLPLGVRARLNADKKELEILESAVEP</sequence>